<dbReference type="Proteomes" id="UP001595962">
    <property type="component" value="Unassembled WGS sequence"/>
</dbReference>
<name>A0ABV9JJU2_9GAMM</name>
<gene>
    <name evidence="1" type="ORF">ACFO3I_04825</name>
</gene>
<dbReference type="EMBL" id="JBHSGB010000005">
    <property type="protein sequence ID" value="MFC4654349.1"/>
    <property type="molecule type" value="Genomic_DNA"/>
</dbReference>
<sequence>MRAIRTVQPTAQTMLFVQRLLLAGVEMLPPAARAQQLQAATVPMKAAFLVRPTHKAVFSRISAERISHLQRLIAGRRLPA</sequence>
<organism evidence="1 2">
    <name type="scientific">Rheinheimera marina</name>
    <dbReference type="NCBI Taxonomy" id="1774958"/>
    <lineage>
        <taxon>Bacteria</taxon>
        <taxon>Pseudomonadati</taxon>
        <taxon>Pseudomonadota</taxon>
        <taxon>Gammaproteobacteria</taxon>
        <taxon>Chromatiales</taxon>
        <taxon>Chromatiaceae</taxon>
        <taxon>Rheinheimera</taxon>
    </lineage>
</organism>
<evidence type="ECO:0000313" key="1">
    <source>
        <dbReference type="EMBL" id="MFC4654349.1"/>
    </source>
</evidence>
<keyword evidence="2" id="KW-1185">Reference proteome</keyword>
<comment type="caution">
    <text evidence="1">The sequence shown here is derived from an EMBL/GenBank/DDBJ whole genome shotgun (WGS) entry which is preliminary data.</text>
</comment>
<reference evidence="2" key="1">
    <citation type="journal article" date="2019" name="Int. J. Syst. Evol. Microbiol.">
        <title>The Global Catalogue of Microorganisms (GCM) 10K type strain sequencing project: providing services to taxonomists for standard genome sequencing and annotation.</title>
        <authorList>
            <consortium name="The Broad Institute Genomics Platform"/>
            <consortium name="The Broad Institute Genome Sequencing Center for Infectious Disease"/>
            <person name="Wu L."/>
            <person name="Ma J."/>
        </authorList>
    </citation>
    <scope>NUCLEOTIDE SEQUENCE [LARGE SCALE GENOMIC DNA]</scope>
    <source>
        <strain evidence="2">DT28</strain>
    </source>
</reference>
<accession>A0ABV9JJU2</accession>
<protein>
    <submittedName>
        <fullName evidence="1">Uncharacterized protein</fullName>
    </submittedName>
</protein>
<evidence type="ECO:0000313" key="2">
    <source>
        <dbReference type="Proteomes" id="UP001595962"/>
    </source>
</evidence>
<dbReference type="RefSeq" id="WP_377332200.1">
    <property type="nucleotide sequence ID" value="NZ_JBHSGB010000005.1"/>
</dbReference>
<proteinExistence type="predicted"/>